<evidence type="ECO:0000256" key="6">
    <source>
        <dbReference type="ARBA" id="ARBA00012483"/>
    </source>
</evidence>
<dbReference type="Pfam" id="PF10408">
    <property type="entry name" value="Ufd2P_core"/>
    <property type="match status" value="1"/>
</dbReference>
<evidence type="ECO:0000259" key="18">
    <source>
        <dbReference type="PROSITE" id="PS51698"/>
    </source>
</evidence>
<dbReference type="Gene3D" id="3.30.40.10">
    <property type="entry name" value="Zinc/RING finger domain, C3HC4 (zinc finger)"/>
    <property type="match status" value="1"/>
</dbReference>
<feature type="domain" description="U-box" evidence="18">
    <location>
        <begin position="996"/>
        <end position="1069"/>
    </location>
</feature>
<evidence type="ECO:0000256" key="9">
    <source>
        <dbReference type="ARBA" id="ARBA00022679"/>
    </source>
</evidence>
<dbReference type="Pfam" id="PF04564">
    <property type="entry name" value="U-box"/>
    <property type="match status" value="1"/>
</dbReference>
<gene>
    <name evidence="19" type="ORF">V9T40_014390</name>
</gene>
<dbReference type="GO" id="GO:0000209">
    <property type="term" value="P:protein polyubiquitination"/>
    <property type="evidence" value="ECO:0007669"/>
    <property type="project" value="TreeGrafter"/>
</dbReference>
<dbReference type="Proteomes" id="UP001367676">
    <property type="component" value="Unassembled WGS sequence"/>
</dbReference>
<accession>A0AAN9XXB2</accession>
<dbReference type="EMBL" id="JBBCAQ010000038">
    <property type="protein sequence ID" value="KAK7571918.1"/>
    <property type="molecule type" value="Genomic_DNA"/>
</dbReference>
<keyword evidence="9" id="KW-0808">Transferase</keyword>
<organism evidence="19 20">
    <name type="scientific">Parthenolecanium corni</name>
    <dbReference type="NCBI Taxonomy" id="536013"/>
    <lineage>
        <taxon>Eukaryota</taxon>
        <taxon>Metazoa</taxon>
        <taxon>Ecdysozoa</taxon>
        <taxon>Arthropoda</taxon>
        <taxon>Hexapoda</taxon>
        <taxon>Insecta</taxon>
        <taxon>Pterygota</taxon>
        <taxon>Neoptera</taxon>
        <taxon>Paraneoptera</taxon>
        <taxon>Hemiptera</taxon>
        <taxon>Sternorrhyncha</taxon>
        <taxon>Coccoidea</taxon>
        <taxon>Coccidae</taxon>
        <taxon>Parthenolecanium</taxon>
    </lineage>
</organism>
<comment type="similarity">
    <text evidence="5">Belongs to the ubiquitin conjugation factor E4 family.</text>
</comment>
<evidence type="ECO:0000256" key="2">
    <source>
        <dbReference type="ARBA" id="ARBA00004123"/>
    </source>
</evidence>
<dbReference type="InterPro" id="IPR013083">
    <property type="entry name" value="Znf_RING/FYVE/PHD"/>
</dbReference>
<evidence type="ECO:0000313" key="19">
    <source>
        <dbReference type="EMBL" id="KAK7571918.1"/>
    </source>
</evidence>
<dbReference type="InterPro" id="IPR045132">
    <property type="entry name" value="UBE4"/>
</dbReference>
<feature type="region of interest" description="Disordered" evidence="17">
    <location>
        <begin position="1060"/>
        <end position="1083"/>
    </location>
</feature>
<evidence type="ECO:0000256" key="11">
    <source>
        <dbReference type="ARBA" id="ARBA00022990"/>
    </source>
</evidence>
<evidence type="ECO:0000256" key="5">
    <source>
        <dbReference type="ARBA" id="ARBA00007434"/>
    </source>
</evidence>
<dbReference type="PROSITE" id="PS51698">
    <property type="entry name" value="U_BOX"/>
    <property type="match status" value="1"/>
</dbReference>
<dbReference type="InterPro" id="IPR003613">
    <property type="entry name" value="Ubox_domain"/>
</dbReference>
<evidence type="ECO:0000256" key="10">
    <source>
        <dbReference type="ARBA" id="ARBA00022786"/>
    </source>
</evidence>
<protein>
    <recommendedName>
        <fullName evidence="14">Ubiquitin conjugation factor E4 B</fullName>
        <ecNumber evidence="6">2.3.2.27</ecNumber>
    </recommendedName>
    <alternativeName>
        <fullName evidence="16">RING-type E3 ubiquitin transferase E4 B</fullName>
    </alternativeName>
    <alternativeName>
        <fullName evidence="15">Ubiquitin fusion degradation protein 2</fullName>
    </alternativeName>
</protein>
<keyword evidence="11" id="KW-0007">Acetylation</keyword>
<evidence type="ECO:0000256" key="1">
    <source>
        <dbReference type="ARBA" id="ARBA00000900"/>
    </source>
</evidence>
<evidence type="ECO:0000256" key="16">
    <source>
        <dbReference type="ARBA" id="ARBA00083610"/>
    </source>
</evidence>
<evidence type="ECO:0000256" key="8">
    <source>
        <dbReference type="ARBA" id="ARBA00022553"/>
    </source>
</evidence>
<dbReference type="EC" id="2.3.2.27" evidence="6"/>
<dbReference type="SUPFAM" id="SSF57850">
    <property type="entry name" value="RING/U-box"/>
    <property type="match status" value="1"/>
</dbReference>
<dbReference type="GO" id="GO:0005634">
    <property type="term" value="C:nucleus"/>
    <property type="evidence" value="ECO:0007669"/>
    <property type="project" value="UniProtKB-SubCell"/>
</dbReference>
<evidence type="ECO:0000256" key="7">
    <source>
        <dbReference type="ARBA" id="ARBA00022490"/>
    </source>
</evidence>
<dbReference type="AlphaFoldDB" id="A0AAN9XXB2"/>
<reference evidence="19 20" key="1">
    <citation type="submission" date="2024-03" db="EMBL/GenBank/DDBJ databases">
        <title>Adaptation during the transition from Ophiocordyceps entomopathogen to insect associate is accompanied by gene loss and intensified selection.</title>
        <authorList>
            <person name="Ward C.M."/>
            <person name="Onetto C.A."/>
            <person name="Borneman A.R."/>
        </authorList>
    </citation>
    <scope>NUCLEOTIDE SEQUENCE [LARGE SCALE GENOMIC DNA]</scope>
    <source>
        <strain evidence="19">AWRI1</strain>
        <tissue evidence="19">Single Adult Female</tissue>
    </source>
</reference>
<dbReference type="GO" id="GO:0036503">
    <property type="term" value="P:ERAD pathway"/>
    <property type="evidence" value="ECO:0007669"/>
    <property type="project" value="InterPro"/>
</dbReference>
<comment type="pathway">
    <text evidence="4">Protein modification; protein ubiquitination.</text>
</comment>
<keyword evidence="7" id="KW-0963">Cytoplasm</keyword>
<evidence type="ECO:0000256" key="15">
    <source>
        <dbReference type="ARBA" id="ARBA00081821"/>
    </source>
</evidence>
<sequence length="1083" mass="124673">MSELSPEEIRRRRLVRLSSRSANDELPLAGGISTPEKQPSAEESNENTAFLAAKTSSSDLNTAMDESIESESPKMEVECIREFADVDSGIENMEVEEMKEIHSPNEKLLAPVLVDTFGTVQALISSLLQITWIDSKSSSLFLPQTASLLNDKDFPHDIKNLVNVCISEALSVIAAREDGESSDLKSKAILYLVECFDRVYNEELNNPKKNKVPPRNIVLDEVRRQCIQYTVMLLRGTLHLEPVDVRDLTAATHKNNPFLQIMLKRDLLPQGFLAEMIYNTYHDYELLTNVFSSILQGLHQTMRSASIVENSHERPLLILRDLTEIKWGTSGNNRPICSLIVKQNQFIPNLVTNAPGREFSLTSFLGPFLSCSVFGEDDPLINESIFNGTSLAEKAMVARFRDELDIIRTRLHEIFLNAVTNKESRYPFMEYIARLLITNEKRVQYQVEEKSVSTDGLMLNLLSVLQLLSVKIKLNKVDHMYIYTKKCFLKTDNDTKIKMTSQEFSDWIEKTVTEPEKESNFSTECWFLTVYCHHIALIPVLNKYHRRLRAIRDLQKMVDELQNMEPQWKSSLTAARNRELLKRWNQQLKILLRNKVCADIALFDRKLLKRAIEFYTTVGEFLSNTLLRETVSNPSTVTLPSSIPNAFSALPEWFVEDIAEFLLFTLQFSPSIVTKEMDDKLITWLLLAICVPHAFKNPYLVAKIIEVFFVLNTNMQTTESLYTRIMTHEISTQYLPPYLMKFYTDVETTGSSSEFYDKFTIRYHISIILKSFWDSAVHKLTLINESRNGIQFVKFINMLMNDTTFLLDESLESLKRIHEIQELINDKEAWENLTPEQRQAKTRQLSADERQCRSYLTLARETVNMFHYLTKDIQEPFLRPELVNRLSAMLNFNLQQLCGPKCKNLKVKNQEKYGWEPRKLLSQLVDIYLHMNCNEFAAALAADERSFKKELFYDACSRLERACLKSSDEIEAFRNLAVRANDISVQNMKKEIDFNDAPEEFKDPLMDTLMEDPVLLPCGKVMDRAVIIRHLLNSSTDPFSRLPLSEDMLRPADELKKRIEAWKNEKSNAPSATGRGDASMSDS</sequence>
<dbReference type="InterPro" id="IPR019474">
    <property type="entry name" value="Ub_conjug_fac_E4_core"/>
</dbReference>
<evidence type="ECO:0000313" key="20">
    <source>
        <dbReference type="Proteomes" id="UP001367676"/>
    </source>
</evidence>
<keyword evidence="8" id="KW-0597">Phosphoprotein</keyword>
<comment type="function">
    <text evidence="13">Ubiquitin-protein ligase that probably functions as an E3 ligase in conjunction with specific E1 and E2 ligases. May also function as an E4 ligase mediating the assembly of polyubiquitin chains on substrates ubiquitinated by another E3 ubiquitin ligase. May regulate myosin assembly in striated muscles together with STUB1 and VCP/p97 by targeting myosin chaperone UNC45B for proteasomal degradation.</text>
</comment>
<dbReference type="SMART" id="SM00504">
    <property type="entry name" value="Ubox"/>
    <property type="match status" value="1"/>
</dbReference>
<evidence type="ECO:0000256" key="4">
    <source>
        <dbReference type="ARBA" id="ARBA00004906"/>
    </source>
</evidence>
<dbReference type="PANTHER" id="PTHR13931">
    <property type="entry name" value="UBIQUITINATION FACTOR E4"/>
    <property type="match status" value="1"/>
</dbReference>
<dbReference type="FunFam" id="3.30.40.10:FF:000060">
    <property type="entry name" value="ubiquitin conjugation factor E4 B"/>
    <property type="match status" value="1"/>
</dbReference>
<comment type="subcellular location">
    <subcellularLocation>
        <location evidence="3">Cytoplasm</location>
    </subcellularLocation>
    <subcellularLocation>
        <location evidence="2">Nucleus</location>
    </subcellularLocation>
</comment>
<evidence type="ECO:0000256" key="17">
    <source>
        <dbReference type="SAM" id="MobiDB-lite"/>
    </source>
</evidence>
<evidence type="ECO:0000256" key="14">
    <source>
        <dbReference type="ARBA" id="ARBA00072779"/>
    </source>
</evidence>
<keyword evidence="12" id="KW-0539">Nucleus</keyword>
<comment type="caution">
    <text evidence="19">The sequence shown here is derived from an EMBL/GenBank/DDBJ whole genome shotgun (WGS) entry which is preliminary data.</text>
</comment>
<name>A0AAN9XXB2_9HEMI</name>
<feature type="region of interest" description="Disordered" evidence="17">
    <location>
        <begin position="24"/>
        <end position="48"/>
    </location>
</feature>
<evidence type="ECO:0000256" key="12">
    <source>
        <dbReference type="ARBA" id="ARBA00023242"/>
    </source>
</evidence>
<evidence type="ECO:0000256" key="3">
    <source>
        <dbReference type="ARBA" id="ARBA00004496"/>
    </source>
</evidence>
<keyword evidence="10" id="KW-0833">Ubl conjugation pathway</keyword>
<dbReference type="PANTHER" id="PTHR13931:SF2">
    <property type="entry name" value="UBIQUITIN CONJUGATION FACTOR E4 B"/>
    <property type="match status" value="1"/>
</dbReference>
<dbReference type="GO" id="GO:0034450">
    <property type="term" value="F:ubiquitin-ubiquitin ligase activity"/>
    <property type="evidence" value="ECO:0007669"/>
    <property type="project" value="InterPro"/>
</dbReference>
<comment type="catalytic activity">
    <reaction evidence="1">
        <text>S-ubiquitinyl-[E2 ubiquitin-conjugating enzyme]-L-cysteine + [acceptor protein]-L-lysine = [E2 ubiquitin-conjugating enzyme]-L-cysteine + N(6)-ubiquitinyl-[acceptor protein]-L-lysine.</text>
        <dbReference type="EC" id="2.3.2.27"/>
    </reaction>
</comment>
<keyword evidence="20" id="KW-1185">Reference proteome</keyword>
<proteinExistence type="inferred from homology"/>
<dbReference type="GO" id="GO:0000151">
    <property type="term" value="C:ubiquitin ligase complex"/>
    <property type="evidence" value="ECO:0007669"/>
    <property type="project" value="InterPro"/>
</dbReference>
<dbReference type="GO" id="GO:0006511">
    <property type="term" value="P:ubiquitin-dependent protein catabolic process"/>
    <property type="evidence" value="ECO:0007669"/>
    <property type="project" value="InterPro"/>
</dbReference>
<dbReference type="CDD" id="cd16658">
    <property type="entry name" value="RING-Ubox_UBE4B"/>
    <property type="match status" value="1"/>
</dbReference>
<dbReference type="GO" id="GO:0005737">
    <property type="term" value="C:cytoplasm"/>
    <property type="evidence" value="ECO:0007669"/>
    <property type="project" value="UniProtKB-SubCell"/>
</dbReference>
<evidence type="ECO:0000256" key="13">
    <source>
        <dbReference type="ARBA" id="ARBA00056267"/>
    </source>
</evidence>